<keyword evidence="5" id="KW-1185">Reference proteome</keyword>
<proteinExistence type="inferred from homology"/>
<comment type="catalytic activity">
    <reaction evidence="3">
        <text>2-C-methyl-D-erythritol 4-phosphate + CTP + H(+) = 4-CDP-2-C-methyl-D-erythritol + diphosphate</text>
        <dbReference type="Rhea" id="RHEA:13429"/>
        <dbReference type="ChEBI" id="CHEBI:15378"/>
        <dbReference type="ChEBI" id="CHEBI:33019"/>
        <dbReference type="ChEBI" id="CHEBI:37563"/>
        <dbReference type="ChEBI" id="CHEBI:57823"/>
        <dbReference type="ChEBI" id="CHEBI:58262"/>
        <dbReference type="EC" id="2.7.7.60"/>
    </reaction>
</comment>
<protein>
    <recommendedName>
        <fullName evidence="3">2-C-methyl-D-erythritol 4-phosphate cytidylyltransferase</fullName>
        <ecNumber evidence="3">2.7.7.60</ecNumber>
    </recommendedName>
    <alternativeName>
        <fullName evidence="3">4-diphosphocytidyl-2C-methyl-D-erythritol synthase</fullName>
    </alternativeName>
    <alternativeName>
        <fullName evidence="3">MEP cytidylyltransferase</fullName>
        <shortName evidence="3">MCT</shortName>
    </alternativeName>
</protein>
<dbReference type="InterPro" id="IPR050088">
    <property type="entry name" value="IspD/TarI_cytidylyltransf_bact"/>
</dbReference>
<dbReference type="HAMAP" id="MF_00108">
    <property type="entry name" value="IspD"/>
    <property type="match status" value="1"/>
</dbReference>
<gene>
    <name evidence="3 4" type="primary">ispD</name>
    <name evidence="4" type="ORF">Pla100_45340</name>
</gene>
<evidence type="ECO:0000256" key="3">
    <source>
        <dbReference type="HAMAP-Rule" id="MF_00108"/>
    </source>
</evidence>
<sequence length="260" mass="28350">MSALPIQSGATLIAPQSIAAVLPAAGSGSRFGSESNKLFALLAGRPLWTHATEKLIGRSEIGKVILAVSQSDRARFEDQRNLVSQPERIEIIPGGDQRSDTVAAAIQWIAARSADSGCQYVAVHDAARPLIRDDDLTRLFEKVGETGAALLAHRVTGTLKRQRDAGNDCETVDREGMWVAQTPQVFRLDWIKQAYDRHRGRAVTDDAQMIERSGHRVALVEGAADNLKITYAEDLLVAEALIQASALRFERTETNADSHE</sequence>
<dbReference type="NCBIfam" id="TIGR00453">
    <property type="entry name" value="ispD"/>
    <property type="match status" value="1"/>
</dbReference>
<dbReference type="GO" id="GO:0019288">
    <property type="term" value="P:isopentenyl diphosphate biosynthetic process, methylerythritol 4-phosphate pathway"/>
    <property type="evidence" value="ECO:0007669"/>
    <property type="project" value="UniProtKB-UniRule"/>
</dbReference>
<keyword evidence="3" id="KW-0414">Isoprene biosynthesis</keyword>
<dbReference type="CDD" id="cd02516">
    <property type="entry name" value="CDP-ME_synthetase"/>
    <property type="match status" value="1"/>
</dbReference>
<comment type="function">
    <text evidence="3">Catalyzes the formation of 4-diphosphocytidyl-2-C-methyl-D-erythritol from CTP and 2-C-methyl-D-erythritol 4-phosphate (MEP).</text>
</comment>
<dbReference type="PANTHER" id="PTHR32125">
    <property type="entry name" value="2-C-METHYL-D-ERYTHRITOL 4-PHOSPHATE CYTIDYLYLTRANSFERASE, CHLOROPLASTIC"/>
    <property type="match status" value="1"/>
</dbReference>
<feature type="site" description="Positions MEP for the nucleophilic attack" evidence="3">
    <location>
        <position position="174"/>
    </location>
</feature>
<accession>A0A5C5ZZD8</accession>
<comment type="similarity">
    <text evidence="3">Belongs to the IspD/TarI cytidylyltransferase family. IspD subfamily.</text>
</comment>
<evidence type="ECO:0000313" key="4">
    <source>
        <dbReference type="EMBL" id="TWT92516.1"/>
    </source>
</evidence>
<evidence type="ECO:0000256" key="2">
    <source>
        <dbReference type="ARBA" id="ARBA00022695"/>
    </source>
</evidence>
<name>A0A5C5ZZD8_9BACT</name>
<keyword evidence="2 3" id="KW-0548">Nucleotidyltransferase</keyword>
<feature type="site" description="Positions MEP for the nucleophilic attack" evidence="3">
    <location>
        <position position="228"/>
    </location>
</feature>
<dbReference type="AlphaFoldDB" id="A0A5C5ZZD8"/>
<dbReference type="EMBL" id="SJPM01000011">
    <property type="protein sequence ID" value="TWT92516.1"/>
    <property type="molecule type" value="Genomic_DNA"/>
</dbReference>
<dbReference type="UniPathway" id="UPA00056">
    <property type="reaction ID" value="UER00093"/>
</dbReference>
<dbReference type="EC" id="2.7.7.60" evidence="3"/>
<dbReference type="Gene3D" id="3.90.550.10">
    <property type="entry name" value="Spore Coat Polysaccharide Biosynthesis Protein SpsA, Chain A"/>
    <property type="match status" value="1"/>
</dbReference>
<dbReference type="OrthoDB" id="9806837at2"/>
<organism evidence="4 5">
    <name type="scientific">Neorhodopirellula pilleata</name>
    <dbReference type="NCBI Taxonomy" id="2714738"/>
    <lineage>
        <taxon>Bacteria</taxon>
        <taxon>Pseudomonadati</taxon>
        <taxon>Planctomycetota</taxon>
        <taxon>Planctomycetia</taxon>
        <taxon>Pirellulales</taxon>
        <taxon>Pirellulaceae</taxon>
        <taxon>Neorhodopirellula</taxon>
    </lineage>
</organism>
<evidence type="ECO:0000256" key="1">
    <source>
        <dbReference type="ARBA" id="ARBA00022679"/>
    </source>
</evidence>
<evidence type="ECO:0000313" key="5">
    <source>
        <dbReference type="Proteomes" id="UP000316213"/>
    </source>
</evidence>
<dbReference type="RefSeq" id="WP_146580138.1">
    <property type="nucleotide sequence ID" value="NZ_SJPM01000011.1"/>
</dbReference>
<dbReference type="InterPro" id="IPR001228">
    <property type="entry name" value="IspD"/>
</dbReference>
<dbReference type="SUPFAM" id="SSF53448">
    <property type="entry name" value="Nucleotide-diphospho-sugar transferases"/>
    <property type="match status" value="1"/>
</dbReference>
<feature type="site" description="Transition state stabilizer" evidence="3">
    <location>
        <position position="37"/>
    </location>
</feature>
<comment type="caution">
    <text evidence="4">The sequence shown here is derived from an EMBL/GenBank/DDBJ whole genome shotgun (WGS) entry which is preliminary data.</text>
</comment>
<dbReference type="GO" id="GO:0050518">
    <property type="term" value="F:2-C-methyl-D-erythritol 4-phosphate cytidylyltransferase activity"/>
    <property type="evidence" value="ECO:0007669"/>
    <property type="project" value="UniProtKB-UniRule"/>
</dbReference>
<dbReference type="InterPro" id="IPR034683">
    <property type="entry name" value="IspD/TarI"/>
</dbReference>
<dbReference type="FunFam" id="3.90.550.10:FF:000003">
    <property type="entry name" value="2-C-methyl-D-erythritol 4-phosphate cytidylyltransferase"/>
    <property type="match status" value="1"/>
</dbReference>
<dbReference type="InterPro" id="IPR029044">
    <property type="entry name" value="Nucleotide-diphossugar_trans"/>
</dbReference>
<reference evidence="4 5" key="1">
    <citation type="submission" date="2019-02" db="EMBL/GenBank/DDBJ databases">
        <title>Deep-cultivation of Planctomycetes and their phenomic and genomic characterization uncovers novel biology.</title>
        <authorList>
            <person name="Wiegand S."/>
            <person name="Jogler M."/>
            <person name="Boedeker C."/>
            <person name="Pinto D."/>
            <person name="Vollmers J."/>
            <person name="Rivas-Marin E."/>
            <person name="Kohn T."/>
            <person name="Peeters S.H."/>
            <person name="Heuer A."/>
            <person name="Rast P."/>
            <person name="Oberbeckmann S."/>
            <person name="Bunk B."/>
            <person name="Jeske O."/>
            <person name="Meyerdierks A."/>
            <person name="Storesund J.E."/>
            <person name="Kallscheuer N."/>
            <person name="Luecker S."/>
            <person name="Lage O.M."/>
            <person name="Pohl T."/>
            <person name="Merkel B.J."/>
            <person name="Hornburger P."/>
            <person name="Mueller R.-W."/>
            <person name="Bruemmer F."/>
            <person name="Labrenz M."/>
            <person name="Spormann A.M."/>
            <person name="Op Den Camp H."/>
            <person name="Overmann J."/>
            <person name="Amann R."/>
            <person name="Jetten M.S.M."/>
            <person name="Mascher T."/>
            <person name="Medema M.H."/>
            <person name="Devos D.P."/>
            <person name="Kaster A.-K."/>
            <person name="Ovreas L."/>
            <person name="Rohde M."/>
            <person name="Galperin M.Y."/>
            <person name="Jogler C."/>
        </authorList>
    </citation>
    <scope>NUCLEOTIDE SEQUENCE [LARGE SCALE GENOMIC DNA]</scope>
    <source>
        <strain evidence="4 5">Pla100</strain>
    </source>
</reference>
<comment type="pathway">
    <text evidence="3">Isoprenoid biosynthesis; isopentenyl diphosphate biosynthesis via DXP pathway; isopentenyl diphosphate from 1-deoxy-D-xylulose 5-phosphate: step 2/6.</text>
</comment>
<dbReference type="Proteomes" id="UP000316213">
    <property type="component" value="Unassembled WGS sequence"/>
</dbReference>
<dbReference type="PANTHER" id="PTHR32125:SF4">
    <property type="entry name" value="2-C-METHYL-D-ERYTHRITOL 4-PHOSPHATE CYTIDYLYLTRANSFERASE, CHLOROPLASTIC"/>
    <property type="match status" value="1"/>
</dbReference>
<feature type="site" description="Transition state stabilizer" evidence="3">
    <location>
        <position position="30"/>
    </location>
</feature>
<dbReference type="Pfam" id="PF01128">
    <property type="entry name" value="IspD"/>
    <property type="match status" value="1"/>
</dbReference>
<keyword evidence="1 3" id="KW-0808">Transferase</keyword>